<keyword evidence="1" id="KW-0472">Membrane</keyword>
<name>A0A6J5LVF9_9CAUD</name>
<gene>
    <name evidence="2" type="ORF">UFOVP331_62</name>
</gene>
<organism evidence="2">
    <name type="scientific">uncultured Caudovirales phage</name>
    <dbReference type="NCBI Taxonomy" id="2100421"/>
    <lineage>
        <taxon>Viruses</taxon>
        <taxon>Duplodnaviria</taxon>
        <taxon>Heunggongvirae</taxon>
        <taxon>Uroviricota</taxon>
        <taxon>Caudoviricetes</taxon>
        <taxon>Peduoviridae</taxon>
        <taxon>Maltschvirus</taxon>
        <taxon>Maltschvirus maltsch</taxon>
    </lineage>
</organism>
<feature type="transmembrane region" description="Helical" evidence="1">
    <location>
        <begin position="118"/>
        <end position="138"/>
    </location>
</feature>
<keyword evidence="1" id="KW-1133">Transmembrane helix</keyword>
<dbReference type="EMBL" id="LR796345">
    <property type="protein sequence ID" value="CAB4138478.1"/>
    <property type="molecule type" value="Genomic_DNA"/>
</dbReference>
<protein>
    <submittedName>
        <fullName evidence="2">Uncharacterized protein</fullName>
    </submittedName>
</protein>
<keyword evidence="1" id="KW-0812">Transmembrane</keyword>
<accession>A0A6J5LVF9</accession>
<evidence type="ECO:0000256" key="1">
    <source>
        <dbReference type="SAM" id="Phobius"/>
    </source>
</evidence>
<evidence type="ECO:0000313" key="2">
    <source>
        <dbReference type="EMBL" id="CAB4138478.1"/>
    </source>
</evidence>
<reference evidence="2" key="1">
    <citation type="submission" date="2020-04" db="EMBL/GenBank/DDBJ databases">
        <authorList>
            <person name="Chiriac C."/>
            <person name="Salcher M."/>
            <person name="Ghai R."/>
            <person name="Kavagutti S V."/>
        </authorList>
    </citation>
    <scope>NUCLEOTIDE SEQUENCE</scope>
</reference>
<proteinExistence type="predicted"/>
<sequence length="140" mass="15762">MNVLQKYKLLVFILLISLTSFSQTTTNNKSVIDTCNVIISCDVARKVISDITRGDSIQVELATAQDLLEIAEAKITADDEIIGSHIIREQNYNQQINLYEKKENHYVQTITRLKNNIGLLKAANSLLLVITLFGFSLLTY</sequence>